<feature type="compositionally biased region" description="Polar residues" evidence="1">
    <location>
        <begin position="268"/>
        <end position="279"/>
    </location>
</feature>
<evidence type="ECO:0000313" key="4">
    <source>
        <dbReference type="Proteomes" id="UP001281761"/>
    </source>
</evidence>
<organism evidence="3 4">
    <name type="scientific">Blattamonas nauphoetae</name>
    <dbReference type="NCBI Taxonomy" id="2049346"/>
    <lineage>
        <taxon>Eukaryota</taxon>
        <taxon>Metamonada</taxon>
        <taxon>Preaxostyla</taxon>
        <taxon>Oxymonadida</taxon>
        <taxon>Blattamonas</taxon>
    </lineage>
</organism>
<dbReference type="PANTHER" id="PTHR12854:SF7">
    <property type="entry name" value="ATAXIN-2 HOMOLOG"/>
    <property type="match status" value="1"/>
</dbReference>
<dbReference type="InterPro" id="IPR045117">
    <property type="entry name" value="ATXN2-like"/>
</dbReference>
<dbReference type="Pfam" id="PF14438">
    <property type="entry name" value="SM-ATX"/>
    <property type="match status" value="1"/>
</dbReference>
<feature type="compositionally biased region" description="Low complexity" evidence="1">
    <location>
        <begin position="281"/>
        <end position="305"/>
    </location>
</feature>
<feature type="compositionally biased region" description="Basic and acidic residues" evidence="1">
    <location>
        <begin position="195"/>
        <end position="209"/>
    </location>
</feature>
<dbReference type="PANTHER" id="PTHR12854">
    <property type="entry name" value="ATAXIN 2-RELATED"/>
    <property type="match status" value="1"/>
</dbReference>
<evidence type="ECO:0000256" key="1">
    <source>
        <dbReference type="SAM" id="MobiDB-lite"/>
    </source>
</evidence>
<evidence type="ECO:0000313" key="3">
    <source>
        <dbReference type="EMBL" id="KAK2961480.1"/>
    </source>
</evidence>
<feature type="compositionally biased region" description="Basic and acidic residues" evidence="1">
    <location>
        <begin position="242"/>
        <end position="253"/>
    </location>
</feature>
<accession>A0ABQ9YCJ9</accession>
<protein>
    <recommendedName>
        <fullName evidence="2">LsmAD domain-containing protein</fullName>
    </recommendedName>
</protein>
<dbReference type="Pfam" id="PF06741">
    <property type="entry name" value="LsmAD"/>
    <property type="match status" value="1"/>
</dbReference>
<sequence length="405" mass="45605">MSVSASPPGPLTVIDCSPSDAFQYVTTQLIGQVVEVRCDDGNQYIGIFSLSSYSNDNTILLRQVCNLNKHDEKPLPRKKITLDSILEINAASATLIPPNVQSNAFTDITISQKYKQNGEDRELVPFSFLTSGNDNKWSMPLDEKSGDMNWDQIGVNERNFKVESVYRGEFDRPEMPANLTPEDYRRAEQIGREIEKKKTNNRVLAEDRGQSTPADYDEDAKYSRVDTTNTRPPEKPSNWQRLKQEKALQKKAEAQSLAQNLLKRKQDNVASHNSSSENLIETPSTTSPEPSLPSRLTPDIPPESSAAADALDLSKLVRNSKPFVSKKQTQQPVNSLPPAVQPQPAYATHTMTPTAAFVPQAYQPQMMMYPNQQFYGQGYPQMYAQTYPQTPYYPSQYPSMNPQYY</sequence>
<dbReference type="Proteomes" id="UP001281761">
    <property type="component" value="Unassembled WGS sequence"/>
</dbReference>
<evidence type="ECO:0000259" key="2">
    <source>
        <dbReference type="SMART" id="SM01272"/>
    </source>
</evidence>
<dbReference type="InterPro" id="IPR009604">
    <property type="entry name" value="LsmAD_domain"/>
</dbReference>
<dbReference type="InterPro" id="IPR025852">
    <property type="entry name" value="SM_dom_ATX"/>
</dbReference>
<feature type="region of interest" description="Disordered" evidence="1">
    <location>
        <begin position="323"/>
        <end position="345"/>
    </location>
</feature>
<feature type="region of interest" description="Disordered" evidence="1">
    <location>
        <begin position="195"/>
        <end position="305"/>
    </location>
</feature>
<name>A0ABQ9YCJ9_9EUKA</name>
<feature type="domain" description="LsmAD" evidence="2">
    <location>
        <begin position="160"/>
        <end position="228"/>
    </location>
</feature>
<keyword evidence="4" id="KW-1185">Reference proteome</keyword>
<gene>
    <name evidence="3" type="ORF">BLNAU_3602</name>
</gene>
<feature type="compositionally biased region" description="Polar residues" evidence="1">
    <location>
        <begin position="225"/>
        <end position="241"/>
    </location>
</feature>
<dbReference type="SMART" id="SM01272">
    <property type="entry name" value="LsmAD"/>
    <property type="match status" value="1"/>
</dbReference>
<proteinExistence type="predicted"/>
<dbReference type="EMBL" id="JARBJD010000016">
    <property type="protein sequence ID" value="KAK2961480.1"/>
    <property type="molecule type" value="Genomic_DNA"/>
</dbReference>
<comment type="caution">
    <text evidence="3">The sequence shown here is derived from an EMBL/GenBank/DDBJ whole genome shotgun (WGS) entry which is preliminary data.</text>
</comment>
<reference evidence="3 4" key="1">
    <citation type="journal article" date="2022" name="bioRxiv">
        <title>Genomics of Preaxostyla Flagellates Illuminates Evolutionary Transitions and the Path Towards Mitochondrial Loss.</title>
        <authorList>
            <person name="Novak L.V.F."/>
            <person name="Treitli S.C."/>
            <person name="Pyrih J."/>
            <person name="Halakuc P."/>
            <person name="Pipaliya S.V."/>
            <person name="Vacek V."/>
            <person name="Brzon O."/>
            <person name="Soukal P."/>
            <person name="Eme L."/>
            <person name="Dacks J.B."/>
            <person name="Karnkowska A."/>
            <person name="Elias M."/>
            <person name="Hampl V."/>
        </authorList>
    </citation>
    <scope>NUCLEOTIDE SEQUENCE [LARGE SCALE GENOMIC DNA]</scope>
    <source>
        <strain evidence="3">NAU3</strain>
        <tissue evidence="3">Gut</tissue>
    </source>
</reference>